<name>A0ABR6BUT5_9PSEU</name>
<organism evidence="2 3">
    <name type="scientific">Kutzneria viridogrisea</name>
    <dbReference type="NCBI Taxonomy" id="47990"/>
    <lineage>
        <taxon>Bacteria</taxon>
        <taxon>Bacillati</taxon>
        <taxon>Actinomycetota</taxon>
        <taxon>Actinomycetes</taxon>
        <taxon>Pseudonocardiales</taxon>
        <taxon>Pseudonocardiaceae</taxon>
        <taxon>Kutzneria</taxon>
    </lineage>
</organism>
<protein>
    <submittedName>
        <fullName evidence="2">DNA-binding SARP family transcriptional activator</fullName>
    </submittedName>
</protein>
<dbReference type="GO" id="GO:0003677">
    <property type="term" value="F:DNA binding"/>
    <property type="evidence" value="ECO:0007669"/>
    <property type="project" value="UniProtKB-KW"/>
</dbReference>
<dbReference type="EMBL" id="JACJID010000006">
    <property type="protein sequence ID" value="MBA8930381.1"/>
    <property type="molecule type" value="Genomic_DNA"/>
</dbReference>
<dbReference type="Pfam" id="PF03704">
    <property type="entry name" value="BTAD"/>
    <property type="match status" value="1"/>
</dbReference>
<dbReference type="Proteomes" id="UP000517916">
    <property type="component" value="Unassembled WGS sequence"/>
</dbReference>
<dbReference type="SUPFAM" id="SSF48452">
    <property type="entry name" value="TPR-like"/>
    <property type="match status" value="1"/>
</dbReference>
<dbReference type="PANTHER" id="PTHR35807">
    <property type="entry name" value="TRANSCRIPTIONAL REGULATOR REDD-RELATED"/>
    <property type="match status" value="1"/>
</dbReference>
<keyword evidence="2" id="KW-0238">DNA-binding</keyword>
<evidence type="ECO:0000313" key="2">
    <source>
        <dbReference type="EMBL" id="MBA8930381.1"/>
    </source>
</evidence>
<evidence type="ECO:0000313" key="3">
    <source>
        <dbReference type="Proteomes" id="UP000517916"/>
    </source>
</evidence>
<keyword evidence="3" id="KW-1185">Reference proteome</keyword>
<gene>
    <name evidence="2" type="ORF">BC739_007614</name>
</gene>
<feature type="domain" description="Bacterial transcriptional activator" evidence="1">
    <location>
        <begin position="93"/>
        <end position="221"/>
    </location>
</feature>
<sequence>MSERPSLVLLDGFALSVRGQHVELARSLQRLLAYVALHRAPSRLRTAAALWPDPQAERSLSRLRTALWRTSRLAVPVLVAEGERLRLAPQVRLDLDQLTKGREQRLAALVRRRHELLPGWYEDWVLERRQHTKLLYLRALERAAERELRQARYGRAVEATMAALRTEPLRETPHRLLIEIHLAEGNYTEALAAYQSYQRLLREELGIGPAPHVQQLVRRPPR</sequence>
<reference evidence="2 3" key="1">
    <citation type="submission" date="2020-08" db="EMBL/GenBank/DDBJ databases">
        <title>Genomic Encyclopedia of Archaeal and Bacterial Type Strains, Phase II (KMG-II): from individual species to whole genera.</title>
        <authorList>
            <person name="Goeker M."/>
        </authorList>
    </citation>
    <scope>NUCLEOTIDE SEQUENCE [LARGE SCALE GENOMIC DNA]</scope>
    <source>
        <strain evidence="2 3">DSM 43850</strain>
    </source>
</reference>
<proteinExistence type="predicted"/>
<evidence type="ECO:0000259" key="1">
    <source>
        <dbReference type="SMART" id="SM01043"/>
    </source>
</evidence>
<dbReference type="Gene3D" id="1.25.40.10">
    <property type="entry name" value="Tetratricopeptide repeat domain"/>
    <property type="match status" value="1"/>
</dbReference>
<dbReference type="SMART" id="SM01043">
    <property type="entry name" value="BTAD"/>
    <property type="match status" value="1"/>
</dbReference>
<dbReference type="InterPro" id="IPR051677">
    <property type="entry name" value="AfsR-DnrI-RedD_regulator"/>
</dbReference>
<dbReference type="InterPro" id="IPR005158">
    <property type="entry name" value="BTAD"/>
</dbReference>
<comment type="caution">
    <text evidence="2">The sequence shown here is derived from an EMBL/GenBank/DDBJ whole genome shotgun (WGS) entry which is preliminary data.</text>
</comment>
<dbReference type="RefSeq" id="WP_182839822.1">
    <property type="nucleotide sequence ID" value="NZ_BAAABQ010000025.1"/>
</dbReference>
<accession>A0ABR6BUT5</accession>
<dbReference type="InterPro" id="IPR011990">
    <property type="entry name" value="TPR-like_helical_dom_sf"/>
</dbReference>